<feature type="transmembrane region" description="Helical" evidence="9">
    <location>
        <begin position="193"/>
        <end position="213"/>
    </location>
</feature>
<dbReference type="SUPFAM" id="SSF55874">
    <property type="entry name" value="ATPase domain of HSP90 chaperone/DNA topoisomerase II/histidine kinase"/>
    <property type="match status" value="1"/>
</dbReference>
<dbReference type="Pfam" id="PF02518">
    <property type="entry name" value="HATPase_c"/>
    <property type="match status" value="1"/>
</dbReference>
<feature type="transmembrane region" description="Helical" evidence="9">
    <location>
        <begin position="309"/>
        <end position="326"/>
    </location>
</feature>
<evidence type="ECO:0000256" key="5">
    <source>
        <dbReference type="ARBA" id="ARBA00022741"/>
    </source>
</evidence>
<evidence type="ECO:0000256" key="3">
    <source>
        <dbReference type="ARBA" id="ARBA00022553"/>
    </source>
</evidence>
<evidence type="ECO:0000256" key="9">
    <source>
        <dbReference type="SAM" id="Phobius"/>
    </source>
</evidence>
<dbReference type="Gene3D" id="6.10.340.10">
    <property type="match status" value="1"/>
</dbReference>
<dbReference type="PRINTS" id="PR00344">
    <property type="entry name" value="BCTRLSENSOR"/>
</dbReference>
<dbReference type="InterPro" id="IPR004358">
    <property type="entry name" value="Sig_transdc_His_kin-like_C"/>
</dbReference>
<keyword evidence="3" id="KW-0597">Phosphoprotein</keyword>
<keyword evidence="6" id="KW-0418">Kinase</keyword>
<dbReference type="InterPro" id="IPR036890">
    <property type="entry name" value="HATPase_C_sf"/>
</dbReference>
<dbReference type="InterPro" id="IPR003594">
    <property type="entry name" value="HATPase_dom"/>
</dbReference>
<evidence type="ECO:0000256" key="4">
    <source>
        <dbReference type="ARBA" id="ARBA00022679"/>
    </source>
</evidence>
<evidence type="ECO:0000259" key="10">
    <source>
        <dbReference type="PROSITE" id="PS50109"/>
    </source>
</evidence>
<keyword evidence="5" id="KW-0547">Nucleotide-binding</keyword>
<dbReference type="InterPro" id="IPR005467">
    <property type="entry name" value="His_kinase_dom"/>
</dbReference>
<feature type="transmembrane region" description="Helical" evidence="9">
    <location>
        <begin position="932"/>
        <end position="954"/>
    </location>
</feature>
<dbReference type="AlphaFoldDB" id="A0A5M6CN12"/>
<dbReference type="PANTHER" id="PTHR43065">
    <property type="entry name" value="SENSOR HISTIDINE KINASE"/>
    <property type="match status" value="1"/>
</dbReference>
<dbReference type="InterPro" id="IPR003661">
    <property type="entry name" value="HisK_dim/P_dom"/>
</dbReference>
<dbReference type="CDD" id="cd00082">
    <property type="entry name" value="HisKA"/>
    <property type="match status" value="1"/>
</dbReference>
<feature type="transmembrane region" description="Helical" evidence="9">
    <location>
        <begin position="409"/>
        <end position="426"/>
    </location>
</feature>
<feature type="domain" description="Histidine kinase" evidence="10">
    <location>
        <begin position="1024"/>
        <end position="1236"/>
    </location>
</feature>
<feature type="transmembrane region" description="Helical" evidence="9">
    <location>
        <begin position="755"/>
        <end position="778"/>
    </location>
</feature>
<dbReference type="SUPFAM" id="SSF47384">
    <property type="entry name" value="Homodimeric domain of signal transducing histidine kinase"/>
    <property type="match status" value="1"/>
</dbReference>
<name>A0A5M6CN12_9BACT</name>
<keyword evidence="9" id="KW-1133">Transmembrane helix</keyword>
<gene>
    <name evidence="11" type="ORF">F0919_02325</name>
</gene>
<accession>A0A5M6CN12</accession>
<keyword evidence="9" id="KW-0812">Transmembrane</keyword>
<feature type="transmembrane region" description="Helical" evidence="9">
    <location>
        <begin position="384"/>
        <end position="403"/>
    </location>
</feature>
<dbReference type="SMART" id="SM00388">
    <property type="entry name" value="HisKA"/>
    <property type="match status" value="1"/>
</dbReference>
<evidence type="ECO:0000256" key="6">
    <source>
        <dbReference type="ARBA" id="ARBA00022777"/>
    </source>
</evidence>
<keyword evidence="7" id="KW-0067">ATP-binding</keyword>
<comment type="catalytic activity">
    <reaction evidence="1">
        <text>ATP + protein L-histidine = ADP + protein N-phospho-L-histidine.</text>
        <dbReference type="EC" id="2.7.13.3"/>
    </reaction>
</comment>
<comment type="caution">
    <text evidence="11">The sequence shown here is derived from an EMBL/GenBank/DDBJ whole genome shotgun (WGS) entry which is preliminary data.</text>
</comment>
<dbReference type="Proteomes" id="UP000323632">
    <property type="component" value="Unassembled WGS sequence"/>
</dbReference>
<feature type="transmembrane region" description="Helical" evidence="9">
    <location>
        <begin position="447"/>
        <end position="467"/>
    </location>
</feature>
<feature type="transmembrane region" description="Helical" evidence="9">
    <location>
        <begin position="225"/>
        <end position="245"/>
    </location>
</feature>
<dbReference type="CDD" id="cd00075">
    <property type="entry name" value="HATPase"/>
    <property type="match status" value="1"/>
</dbReference>
<reference evidence="11 12" key="1">
    <citation type="submission" date="2019-09" db="EMBL/GenBank/DDBJ databases">
        <title>Genome sequence and assembly of Taibaiella sp.</title>
        <authorList>
            <person name="Chhetri G."/>
        </authorList>
    </citation>
    <scope>NUCLEOTIDE SEQUENCE [LARGE SCALE GENOMIC DNA]</scope>
    <source>
        <strain evidence="11 12">KVB11</strain>
    </source>
</reference>
<keyword evidence="12" id="KW-1185">Reference proteome</keyword>
<feature type="transmembrane region" description="Helical" evidence="9">
    <location>
        <begin position="712"/>
        <end position="734"/>
    </location>
</feature>
<dbReference type="Gene3D" id="3.30.565.10">
    <property type="entry name" value="Histidine kinase-like ATPase, C-terminal domain"/>
    <property type="match status" value="1"/>
</dbReference>
<dbReference type="GO" id="GO:0000155">
    <property type="term" value="F:phosphorelay sensor kinase activity"/>
    <property type="evidence" value="ECO:0007669"/>
    <property type="project" value="InterPro"/>
</dbReference>
<evidence type="ECO:0000313" key="12">
    <source>
        <dbReference type="Proteomes" id="UP000323632"/>
    </source>
</evidence>
<keyword evidence="9" id="KW-0472">Membrane</keyword>
<organism evidence="11 12">
    <name type="scientific">Taibaiella lutea</name>
    <dbReference type="NCBI Taxonomy" id="2608001"/>
    <lineage>
        <taxon>Bacteria</taxon>
        <taxon>Pseudomonadati</taxon>
        <taxon>Bacteroidota</taxon>
        <taxon>Chitinophagia</taxon>
        <taxon>Chitinophagales</taxon>
        <taxon>Chitinophagaceae</taxon>
        <taxon>Taibaiella</taxon>
    </lineage>
</organism>
<keyword evidence="4" id="KW-0808">Transferase</keyword>
<evidence type="ECO:0000256" key="8">
    <source>
        <dbReference type="ARBA" id="ARBA00023012"/>
    </source>
</evidence>
<evidence type="ECO:0000313" key="11">
    <source>
        <dbReference type="EMBL" id="KAA5536524.1"/>
    </source>
</evidence>
<dbReference type="PROSITE" id="PS50109">
    <property type="entry name" value="HIS_KIN"/>
    <property type="match status" value="1"/>
</dbReference>
<dbReference type="PANTHER" id="PTHR43065:SF10">
    <property type="entry name" value="PEROXIDE STRESS-ACTIVATED HISTIDINE KINASE MAK3"/>
    <property type="match status" value="1"/>
</dbReference>
<dbReference type="EC" id="2.7.13.3" evidence="2"/>
<evidence type="ECO:0000256" key="7">
    <source>
        <dbReference type="ARBA" id="ARBA00022840"/>
    </source>
</evidence>
<keyword evidence="8" id="KW-0902">Two-component regulatory system</keyword>
<proteinExistence type="predicted"/>
<dbReference type="GO" id="GO:0005524">
    <property type="term" value="F:ATP binding"/>
    <property type="evidence" value="ECO:0007669"/>
    <property type="project" value="UniProtKB-KW"/>
</dbReference>
<feature type="transmembrane region" description="Helical" evidence="9">
    <location>
        <begin position="271"/>
        <end position="289"/>
    </location>
</feature>
<dbReference type="InterPro" id="IPR036097">
    <property type="entry name" value="HisK_dim/P_sf"/>
</dbReference>
<evidence type="ECO:0000256" key="1">
    <source>
        <dbReference type="ARBA" id="ARBA00000085"/>
    </source>
</evidence>
<dbReference type="Gene3D" id="1.10.287.130">
    <property type="match status" value="1"/>
</dbReference>
<sequence>MLIISMEVYHLDKSNFTPKSMVEDVQNDFQFKERAVYNNYKSGLFDVILKDRQHAILPSDYSFFIISDSIAVLWNTNTINLPDDLRFNPGQFRAGKIAALKNGFYYIQSWPVKTGHPDSADYFAVSIIPIASQFPLENQYFKSGFVANENIPRGTEISDTPVTGAIPVFNLNNKPVFYLNFEQTTDEFFVANGWTWFVAILLCLFVVFWLHELCYGIGVKTQNPMLGFCALLIVVVPVSFLLKYIEYPGGFQNSTIFSPELYYPSEGIKSLGNFLISMLLQSWLFIYLVSYVPLKENISGLNKTIEKTLRLCFAVLILVFLYKYSISDISNLIIDSKISFETGNFFNLNFYTFVGIFTIAVITINFLVLLAIINKLLQGVVKQWYWKMLLLAGIALIVMYCLFGKEFKSLYVAVLIMTLLAFLLLSRFGLPLKKRKSYYDLSIATSTYVWFAILCSWVTIEIFYFNYSKELELRKLFARKQEQKDDGNTAFKFIGVMDDLQKDSLVCSYFADMQNKDKKDNVSNYINYVYLTDFFKKFNIDIYFYDKNRNPVLRKDTIDAIINRYSDSVSQTKFKDGLLDVESLAGGDFIYWYLSPYKFNNSDDTLGYIGFVISADKRYKRGDLRSFFDVNSNPTDRQYYDHYSYAIYHDKNLWTQYGDVVFPYHLSDTLNSNNARFIEGNQYNSVLLFPSARKEIIKVVYQRNIFTNIVSLFSYVLALLLLVSGSVFLIRYFIFYPGRIRSIYRNFTFTIRSKINITILVTVFLSLFIVGFITLSFLSNRYDDAQKKNLQGLLNSYSYYIRHYIEDNAVNLSKMKKPVLAPTYSDFSYSMNQLAQEQGADVNIYNINGRLIASSQLDLYKKGLLSRYMDRSVLLSMEQHNSNELLRTENIGKLHYQSIYAPLRDKNNQVVAYINIPYYASGKDFENEISNVIITLINVYTLVFFLSGLCAIFISNSIVRSFRLLIDQFRNIRLRHNEYIQWPYRDEIALLVNEYNSMMRKVETMATRLARTEREAAWRDIARQVAHEIKNPLTPMKLNIQYLQQAISANRPDIDKLAAKVAGVLIEQIENLNIIASEFSNFAKMPDAFAENISLHEALQTLVDLFQKNNDNIRLELTSTDKSLMVYIDKSYFIRIFTNLLQNAIQSIDEDKQGYIKVSYEQNDGNIVIIIEDNGGGIPKELQDKLFQPYFTTKSSGTGLGLPMTKNLIENSDGAIWFITKEDEGSQFFVRLPKGEPD</sequence>
<dbReference type="EMBL" id="VWSH01000001">
    <property type="protein sequence ID" value="KAA5536524.1"/>
    <property type="molecule type" value="Genomic_DNA"/>
</dbReference>
<dbReference type="SMART" id="SM00387">
    <property type="entry name" value="HATPase_c"/>
    <property type="match status" value="1"/>
</dbReference>
<protein>
    <recommendedName>
        <fullName evidence="2">histidine kinase</fullName>
        <ecNumber evidence="2">2.7.13.3</ecNumber>
    </recommendedName>
</protein>
<feature type="transmembrane region" description="Helical" evidence="9">
    <location>
        <begin position="350"/>
        <end position="372"/>
    </location>
</feature>
<evidence type="ECO:0000256" key="2">
    <source>
        <dbReference type="ARBA" id="ARBA00012438"/>
    </source>
</evidence>